<dbReference type="Gene3D" id="3.30.450.40">
    <property type="match status" value="1"/>
</dbReference>
<evidence type="ECO:0000256" key="13">
    <source>
        <dbReference type="PROSITE-ProRule" id="PRU00169"/>
    </source>
</evidence>
<dbReference type="SUPFAM" id="SSF55874">
    <property type="entry name" value="ATPase domain of HSP90 chaperone/DNA topoisomerase II/histidine kinase"/>
    <property type="match status" value="1"/>
</dbReference>
<evidence type="ECO:0000256" key="2">
    <source>
        <dbReference type="ARBA" id="ARBA00004651"/>
    </source>
</evidence>
<organism evidence="18 19">
    <name type="scientific">Cyphellophora attinorum</name>
    <dbReference type="NCBI Taxonomy" id="1664694"/>
    <lineage>
        <taxon>Eukaryota</taxon>
        <taxon>Fungi</taxon>
        <taxon>Dikarya</taxon>
        <taxon>Ascomycota</taxon>
        <taxon>Pezizomycotina</taxon>
        <taxon>Eurotiomycetes</taxon>
        <taxon>Chaetothyriomycetidae</taxon>
        <taxon>Chaetothyriales</taxon>
        <taxon>Cyphellophoraceae</taxon>
        <taxon>Cyphellophora</taxon>
    </lineage>
</organism>
<dbReference type="SUPFAM" id="SSF47384">
    <property type="entry name" value="Homodimeric domain of signal transducing histidine kinase"/>
    <property type="match status" value="1"/>
</dbReference>
<protein>
    <recommendedName>
        <fullName evidence="3">histidine kinase</fullName>
        <ecNumber evidence="3">2.7.13.3</ecNumber>
    </recommendedName>
</protein>
<keyword evidence="8" id="KW-0547">Nucleotide-binding</keyword>
<dbReference type="InterPro" id="IPR003661">
    <property type="entry name" value="HisK_dim/P_dom"/>
</dbReference>
<feature type="region of interest" description="Disordered" evidence="14">
    <location>
        <begin position="529"/>
        <end position="555"/>
    </location>
</feature>
<feature type="compositionally biased region" description="Low complexity" evidence="14">
    <location>
        <begin position="58"/>
        <end position="77"/>
    </location>
</feature>
<evidence type="ECO:0000256" key="11">
    <source>
        <dbReference type="ARBA" id="ARBA00022989"/>
    </source>
</evidence>
<accession>A0A0N1HWM7</accession>
<dbReference type="SUPFAM" id="SSF56112">
    <property type="entry name" value="Protein kinase-like (PK-like)"/>
    <property type="match status" value="1"/>
</dbReference>
<dbReference type="InterPro" id="IPR003594">
    <property type="entry name" value="HATPase_dom"/>
</dbReference>
<dbReference type="RefSeq" id="XP_018002050.1">
    <property type="nucleotide sequence ID" value="XM_018145762.1"/>
</dbReference>
<dbReference type="PANTHER" id="PTHR43047:SF46">
    <property type="entry name" value="HISTIDINE KINASE_RESPONSE REGULATOR, PUTATIVE (AFU_ORTHOLOGUE AFUA_3G12550)-RELATED"/>
    <property type="match status" value="1"/>
</dbReference>
<dbReference type="FunFam" id="3.30.565.10:FF:000010">
    <property type="entry name" value="Sensor histidine kinase RcsC"/>
    <property type="match status" value="1"/>
</dbReference>
<dbReference type="Gene3D" id="1.10.510.10">
    <property type="entry name" value="Transferase(Phosphotransferase) domain 1"/>
    <property type="match status" value="1"/>
</dbReference>
<dbReference type="SUPFAM" id="SSF55781">
    <property type="entry name" value="GAF domain-like"/>
    <property type="match status" value="1"/>
</dbReference>
<gene>
    <name evidence="18" type="ORF">AB675_5543</name>
</gene>
<dbReference type="Pfam" id="PF13191">
    <property type="entry name" value="AAA_16"/>
    <property type="match status" value="1"/>
</dbReference>
<dbReference type="Gene3D" id="1.10.287.130">
    <property type="match status" value="1"/>
</dbReference>
<dbReference type="Pfam" id="PF02518">
    <property type="entry name" value="HATPase_c"/>
    <property type="match status" value="1"/>
</dbReference>
<evidence type="ECO:0000256" key="7">
    <source>
        <dbReference type="ARBA" id="ARBA00022692"/>
    </source>
</evidence>
<dbReference type="SMART" id="SM00387">
    <property type="entry name" value="HATPase_c"/>
    <property type="match status" value="1"/>
</dbReference>
<dbReference type="GeneID" id="28737642"/>
<dbReference type="Gene3D" id="3.30.565.10">
    <property type="entry name" value="Histidine kinase-like ATPase, C-terminal domain"/>
    <property type="match status" value="1"/>
</dbReference>
<proteinExistence type="predicted"/>
<feature type="compositionally biased region" description="Polar residues" evidence="14">
    <location>
        <begin position="2411"/>
        <end position="2434"/>
    </location>
</feature>
<keyword evidence="19" id="KW-1185">Reference proteome</keyword>
<dbReference type="PANTHER" id="PTHR43047">
    <property type="entry name" value="TWO-COMPONENT HISTIDINE PROTEIN KINASE"/>
    <property type="match status" value="1"/>
</dbReference>
<evidence type="ECO:0000256" key="1">
    <source>
        <dbReference type="ARBA" id="ARBA00000085"/>
    </source>
</evidence>
<dbReference type="InterPro" id="IPR036890">
    <property type="entry name" value="HATPase_C_sf"/>
</dbReference>
<dbReference type="Gene3D" id="3.40.50.2300">
    <property type="match status" value="1"/>
</dbReference>
<evidence type="ECO:0000256" key="12">
    <source>
        <dbReference type="ARBA" id="ARBA00023136"/>
    </source>
</evidence>
<keyword evidence="9 18" id="KW-0418">Kinase</keyword>
<dbReference type="SMART" id="SM00388">
    <property type="entry name" value="HisKA"/>
    <property type="match status" value="1"/>
</dbReference>
<dbReference type="InterPro" id="IPR011006">
    <property type="entry name" value="CheY-like_superfamily"/>
</dbReference>
<dbReference type="STRING" id="1664694.A0A0N1HWM7"/>
<evidence type="ECO:0000256" key="10">
    <source>
        <dbReference type="ARBA" id="ARBA00022840"/>
    </source>
</evidence>
<dbReference type="Pfam" id="PF00512">
    <property type="entry name" value="HisKA"/>
    <property type="match status" value="1"/>
</dbReference>
<dbReference type="EMBL" id="LFJN01000008">
    <property type="protein sequence ID" value="KPI42087.1"/>
    <property type="molecule type" value="Genomic_DNA"/>
</dbReference>
<feature type="compositionally biased region" description="Polar residues" evidence="14">
    <location>
        <begin position="450"/>
        <end position="461"/>
    </location>
</feature>
<dbReference type="InterPro" id="IPR029016">
    <property type="entry name" value="GAF-like_dom_sf"/>
</dbReference>
<dbReference type="FunFam" id="1.10.287.130:FF:000003">
    <property type="entry name" value="Histidine kinase"/>
    <property type="match status" value="1"/>
</dbReference>
<dbReference type="VEuPathDB" id="FungiDB:AB675_5543"/>
<dbReference type="GO" id="GO:0000155">
    <property type="term" value="F:phosphorelay sensor kinase activity"/>
    <property type="evidence" value="ECO:0007669"/>
    <property type="project" value="InterPro"/>
</dbReference>
<evidence type="ECO:0000256" key="4">
    <source>
        <dbReference type="ARBA" id="ARBA00022475"/>
    </source>
</evidence>
<comment type="catalytic activity">
    <reaction evidence="1">
        <text>ATP + protein L-histidine = ADP + protein N-phospho-L-histidine.</text>
        <dbReference type="EC" id="2.7.13.3"/>
    </reaction>
</comment>
<dbReference type="InterPro" id="IPR041664">
    <property type="entry name" value="AAA_16"/>
</dbReference>
<reference evidence="18 19" key="1">
    <citation type="submission" date="2015-06" db="EMBL/GenBank/DDBJ databases">
        <title>Draft genome of the ant-associated black yeast Phialophora attae CBS 131958.</title>
        <authorList>
            <person name="Moreno L.F."/>
            <person name="Stielow B.J."/>
            <person name="de Hoog S."/>
            <person name="Vicente V.A."/>
            <person name="Weiss V.A."/>
            <person name="de Vries M."/>
            <person name="Cruz L.M."/>
            <person name="Souza E.M."/>
        </authorList>
    </citation>
    <scope>NUCLEOTIDE SEQUENCE [LARGE SCALE GENOMIC DNA]</scope>
    <source>
        <strain evidence="18 19">CBS 131958</strain>
    </source>
</reference>
<dbReference type="InterPro" id="IPR001789">
    <property type="entry name" value="Sig_transdc_resp-reg_receiver"/>
</dbReference>
<dbReference type="InterPro" id="IPR000719">
    <property type="entry name" value="Prot_kinase_dom"/>
</dbReference>
<feature type="region of interest" description="Disordered" evidence="14">
    <location>
        <begin position="437"/>
        <end position="501"/>
    </location>
</feature>
<dbReference type="Pfam" id="PF00072">
    <property type="entry name" value="Response_reg"/>
    <property type="match status" value="1"/>
</dbReference>
<feature type="region of interest" description="Disordered" evidence="14">
    <location>
        <begin position="2283"/>
        <end position="2473"/>
    </location>
</feature>
<keyword evidence="10" id="KW-0067">ATP-binding</keyword>
<feature type="domain" description="Protein kinase" evidence="15">
    <location>
        <begin position="89"/>
        <end position="382"/>
    </location>
</feature>
<comment type="caution">
    <text evidence="18">The sequence shown here is derived from an EMBL/GenBank/DDBJ whole genome shotgun (WGS) entry which is preliminary data.</text>
</comment>
<dbReference type="CDD" id="cd00082">
    <property type="entry name" value="HisKA"/>
    <property type="match status" value="1"/>
</dbReference>
<dbReference type="InterPro" id="IPR011009">
    <property type="entry name" value="Kinase-like_dom_sf"/>
</dbReference>
<dbReference type="InterPro" id="IPR003018">
    <property type="entry name" value="GAF"/>
</dbReference>
<keyword evidence="11" id="KW-1133">Transmembrane helix</keyword>
<keyword evidence="12" id="KW-0472">Membrane</keyword>
<dbReference type="InterPro" id="IPR011990">
    <property type="entry name" value="TPR-like_helical_dom_sf"/>
</dbReference>
<dbReference type="SUPFAM" id="SSF52540">
    <property type="entry name" value="P-loop containing nucleoside triphosphate hydrolases"/>
    <property type="match status" value="1"/>
</dbReference>
<name>A0A0N1HWM7_9EURO</name>
<evidence type="ECO:0000256" key="8">
    <source>
        <dbReference type="ARBA" id="ARBA00022741"/>
    </source>
</evidence>
<dbReference type="Proteomes" id="UP000038010">
    <property type="component" value="Unassembled WGS sequence"/>
</dbReference>
<dbReference type="InterPro" id="IPR036097">
    <property type="entry name" value="HisK_dim/P_sf"/>
</dbReference>
<dbReference type="SUPFAM" id="SSF48452">
    <property type="entry name" value="TPR-like"/>
    <property type="match status" value="1"/>
</dbReference>
<feature type="modified residue" description="4-aspartylphosphate" evidence="13">
    <location>
        <position position="2207"/>
    </location>
</feature>
<evidence type="ECO:0000259" key="17">
    <source>
        <dbReference type="PROSITE" id="PS50110"/>
    </source>
</evidence>
<dbReference type="EC" id="2.7.13.3" evidence="3"/>
<evidence type="ECO:0000256" key="3">
    <source>
        <dbReference type="ARBA" id="ARBA00012438"/>
    </source>
</evidence>
<dbReference type="PROSITE" id="PS50011">
    <property type="entry name" value="PROTEIN_KINASE_DOM"/>
    <property type="match status" value="1"/>
</dbReference>
<keyword evidence="6" id="KW-0808">Transferase</keyword>
<feature type="compositionally biased region" description="Polar residues" evidence="14">
    <location>
        <begin position="531"/>
        <end position="541"/>
    </location>
</feature>
<feature type="compositionally biased region" description="Polar residues" evidence="14">
    <location>
        <begin position="2311"/>
        <end position="2320"/>
    </location>
</feature>
<feature type="domain" description="Response regulatory" evidence="17">
    <location>
        <begin position="2153"/>
        <end position="2276"/>
    </location>
</feature>
<dbReference type="GO" id="GO:0005524">
    <property type="term" value="F:ATP binding"/>
    <property type="evidence" value="ECO:0007669"/>
    <property type="project" value="UniProtKB-KW"/>
</dbReference>
<evidence type="ECO:0000259" key="16">
    <source>
        <dbReference type="PROSITE" id="PS50109"/>
    </source>
</evidence>
<evidence type="ECO:0000256" key="6">
    <source>
        <dbReference type="ARBA" id="ARBA00022679"/>
    </source>
</evidence>
<dbReference type="PROSITE" id="PS50109">
    <property type="entry name" value="HIS_KIN"/>
    <property type="match status" value="1"/>
</dbReference>
<dbReference type="FunFam" id="1.10.510.10:FF:000579">
    <property type="entry name" value="Sensor histidine kinase/response regulator, putative"/>
    <property type="match status" value="1"/>
</dbReference>
<dbReference type="CDD" id="cd16922">
    <property type="entry name" value="HATPase_EvgS-ArcB-TorS-like"/>
    <property type="match status" value="1"/>
</dbReference>
<feature type="region of interest" description="Disordered" evidence="14">
    <location>
        <begin position="57"/>
        <end position="108"/>
    </location>
</feature>
<keyword evidence="5 13" id="KW-0597">Phosphoprotein</keyword>
<dbReference type="SUPFAM" id="SSF52172">
    <property type="entry name" value="CheY-like"/>
    <property type="match status" value="1"/>
</dbReference>
<dbReference type="FunFam" id="3.30.450.40:FF:000044">
    <property type="entry name" value="Putative sensor histidine kinase/response regulator"/>
    <property type="match status" value="1"/>
</dbReference>
<dbReference type="FunFam" id="3.40.50.2300:FF:000285">
    <property type="entry name" value="Putative sensor histidine kinase/response regulator"/>
    <property type="match status" value="1"/>
</dbReference>
<evidence type="ECO:0000259" key="15">
    <source>
        <dbReference type="PROSITE" id="PS50011"/>
    </source>
</evidence>
<dbReference type="OrthoDB" id="60033at2759"/>
<dbReference type="InterPro" id="IPR004358">
    <property type="entry name" value="Sig_transdc_His_kin-like_C"/>
</dbReference>
<keyword evidence="4" id="KW-1003">Cell membrane</keyword>
<dbReference type="InterPro" id="IPR005467">
    <property type="entry name" value="His_kinase_dom"/>
</dbReference>
<dbReference type="PRINTS" id="PR00344">
    <property type="entry name" value="BCTRLSENSOR"/>
</dbReference>
<dbReference type="GO" id="GO:0009927">
    <property type="term" value="F:histidine phosphotransfer kinase activity"/>
    <property type="evidence" value="ECO:0007669"/>
    <property type="project" value="TreeGrafter"/>
</dbReference>
<dbReference type="Pfam" id="PF13185">
    <property type="entry name" value="GAF_2"/>
    <property type="match status" value="1"/>
</dbReference>
<feature type="compositionally biased region" description="Basic and acidic residues" evidence="14">
    <location>
        <begin position="2376"/>
        <end position="2409"/>
    </location>
</feature>
<comment type="subcellular location">
    <subcellularLocation>
        <location evidence="2">Cell membrane</location>
        <topology evidence="2">Multi-pass membrane protein</topology>
    </subcellularLocation>
</comment>
<dbReference type="InterPro" id="IPR027417">
    <property type="entry name" value="P-loop_NTPase"/>
</dbReference>
<feature type="compositionally biased region" description="Polar residues" evidence="14">
    <location>
        <begin position="2360"/>
        <end position="2374"/>
    </location>
</feature>
<evidence type="ECO:0000313" key="19">
    <source>
        <dbReference type="Proteomes" id="UP000038010"/>
    </source>
</evidence>
<sequence>MDDSILGEDLPLPPMRLFERLASVPNYTWDQSFPPFHTTYDHWHVLGILHNPDIDGPSTASSALTSRSGLSSSTRGSPKIDHRPSLRHSHWSSISGTSESSDFSSSKDEADPVWIPVVARVSTHILQLEREYNYCKQVIQQNDPECLHTIRPIDIFRLPTTPGDANSMLVCVYEAPGYNALKDVVDFGPAFYGLRAYRRSSDTPAQQMTLSSFLDFAIGACECLELLHHGAKAVHGEIRQDTFHWNRDANMVRMMHWGAGPRSFENLLSSEGWATLSKELGVKNKLQFIAPEQTGRLPADPDSRTDIYSLGILLWILLADRPAFEADTPIDIVQKVLSSRLPAVSAIRIDVPDVIANILAKATQKQMDARYHSISGLKYDFVQVQKALGEGDQEKIRSYKIGQHDVSSFFILPSRQIGRHLEYERLTKIIDKVVKRQNQSAPRGGPSPQKLLSNASNSSVSEGLDLDDPNSDSSSSYSLRETRSNSTTVGLDNAPPAWSGTAKEARQFNHVGRGFADHRTLSIDISDKESSFSGGFSQASDTLGPMLRRRNSHKYKSRGKTEVISVLGAQGIGKSMLIRSVQPHVRRHGYFAMARFDRARPTPFEPLIKALSSLFRQIFSERDVTSPYHEHLRSHVKPLWSVLHSVLDLPETLLDLAAPSKKIMLNTANSELGTPSIRTEAPVELEGAPPAPASGITRDGNDFLRGPASTKSIRFMHNFVDVLRLMTAGKVICLCLDDFHAADNESLELVLHIIKSKIPVIFLLASRTENDKPLDPTQKVLDLDSAQRIDLTNLKEKHAFEYVAETMSQSIEDILPLAAVVYEKTRGNPYLMREILQMFYQRNCLWYDYRSAGWQFNFDKLVAELSGSDSPGIMDNSFLTKRMTELDPAPRAILAWASLIGSTFSYRLVQEILTGQYFYSSGRDQSHDMTCPKTFKSLNLTESECIDGLQVLMNYFFIAPGDTDDEFKFTHSRVLNAANSMRECQNTTKMHFIITQAMMSYLSMCRFNLYPLARHICLCSDIIKNRIQDRMKYRDVLWRGAMKAMESGAKSTALWYYQTSIKLLQDDPWNVDAEDVTYDETLQLHVNTAEILYATKDDDECLRLLDETYKHARCTADKTRSYILQGRVHSRQGKYNVAFGVLRECLTGLGLELPETNWTSLDDEMRQLQNKLRSTDMDEVIRWPLSEDKTVIALGTVLSETLGAAYWFQAMLWYQLVIKFIHVIVDRGVMVQAGLAFTNLAGATIGRFQNFELANQYGDIAQDFLTLYEDTWTRGRGWTLYSLFVGPFRTPIRNLLPVLENALDFSMQSDDRFVSLLNIGAMALTRLYAGQDLAEIEAFCTYGPEEFPEWEADVRGGTLVLASRQTARALQGKTGISSVETMLDDDSFKLADWYAMVEKLGVSGNRPKDMFDAVTIGTYFLYDETEHVIELGRRLVNTTLDEQWSSRPVAAVRYYLCLALCCEAWEMPDMADRQPLLEEARECKRWLDVWCEAYDINFLAWSHLMAASIACASRDYKNIINNVEIAIDHCQVHGFALEEALALEMQAEFLLERGAKRPAKVMIQEAMAAYNRLSAVGKAKHLAERHEWLLKTATTSRNVDMSVQTMEVADFVNDNSGHQNKREYVQKWVDPKQNSNGTQDVSGLGLDILDLTSILDFSRVISSELQIDSLLSKMLSVILESVGGQADFCAIVIDSEENGWVVAGSADHETGVKTYPDGIPFADVDDQVAQQVTPYVLRTKETIFLQNVLDDERFSNVGDAWLARNPNGRSLITIPILQAEHLMGVIHLEGRPHAFTQRSQVVLNLLTNQVAISLGNAFLYRKVRKVSASNASMVESQKRALVAAREAEAKAKKAEAEAMHNVKLKEEAAKAKSIFLANVSHELRTPLNGVIGMSELLKGTPLNKDQEGYADSIRVCADTLLTVINDILDFSKLEAGKMQMFTVPLNLKETITEVVRALAYTNKEHGLQTIEDLQIDDGLVLGDPVRLHQIFMNLLSNAYKFTPSGSVTVKARKTGETGGKVKITCAVVDTGIGITEEQLTRLFQPFSQADSSTARSYGGSGLGLSICKAMIENVLGGKIWIESTPNKGTTVSFTLTFRKAPKDSAVPDMKISAKEPDPMANWSQAASPSTAEEKKQLELAHLDLSKIAKEDVRVCIAEDNAINRKIAISYVGKIGFKCEAFEDGQLAYDALRRKAKEGEPFHLVLMDVQMPVLDGYEATKAIRADPDPDVNKVLIIAMTASAIRGDREKCLEAGMNDYLAKPVRQNVLKSMLDEYMTNKHVAREAAKDGGRADQITPGDKAAGTMPESLRSAANGTTPATNGKRKTSGASEEGRKALNAMESSSPGSRRPIKKIRDPSHLSETTNANALSSSPPSGKKETDMLGKISSEKVDDSKKDVPLEVKKKEDVVLSRQQNGESKQTSYDSVGSNSNGTVSHGALQQALNQLRANGDGAADDGGESSTLMGAMAANGTK</sequence>
<feature type="compositionally biased region" description="Low complexity" evidence="14">
    <location>
        <begin position="91"/>
        <end position="104"/>
    </location>
</feature>
<keyword evidence="7" id="KW-0812">Transmembrane</keyword>
<dbReference type="CDD" id="cd17546">
    <property type="entry name" value="REC_hyHK_CKI1_RcsC-like"/>
    <property type="match status" value="1"/>
</dbReference>
<dbReference type="SMART" id="SM00065">
    <property type="entry name" value="GAF"/>
    <property type="match status" value="1"/>
</dbReference>
<evidence type="ECO:0000256" key="14">
    <source>
        <dbReference type="SAM" id="MobiDB-lite"/>
    </source>
</evidence>
<dbReference type="GO" id="GO:0005886">
    <property type="term" value="C:plasma membrane"/>
    <property type="evidence" value="ECO:0007669"/>
    <property type="project" value="UniProtKB-SubCell"/>
</dbReference>
<dbReference type="SMART" id="SM00448">
    <property type="entry name" value="REC"/>
    <property type="match status" value="1"/>
</dbReference>
<evidence type="ECO:0000313" key="18">
    <source>
        <dbReference type="EMBL" id="KPI42087.1"/>
    </source>
</evidence>
<evidence type="ECO:0000256" key="9">
    <source>
        <dbReference type="ARBA" id="ARBA00022777"/>
    </source>
</evidence>
<evidence type="ECO:0000256" key="5">
    <source>
        <dbReference type="ARBA" id="ARBA00022553"/>
    </source>
</evidence>
<feature type="domain" description="Histidine kinase" evidence="16">
    <location>
        <begin position="1878"/>
        <end position="2099"/>
    </location>
</feature>
<dbReference type="PROSITE" id="PS50110">
    <property type="entry name" value="RESPONSE_REGULATORY"/>
    <property type="match status" value="1"/>
</dbReference>